<feature type="chain" id="PRO_5046627119" evidence="2">
    <location>
        <begin position="21"/>
        <end position="152"/>
    </location>
</feature>
<protein>
    <submittedName>
        <fullName evidence="3">Uncharacterized protein</fullName>
    </submittedName>
</protein>
<evidence type="ECO:0000256" key="2">
    <source>
        <dbReference type="SAM" id="SignalP"/>
    </source>
</evidence>
<evidence type="ECO:0000313" key="4">
    <source>
        <dbReference type="Proteomes" id="UP001231924"/>
    </source>
</evidence>
<gene>
    <name evidence="3" type="ORF">QRT03_01340</name>
</gene>
<comment type="caution">
    <text evidence="3">The sequence shown here is derived from an EMBL/GenBank/DDBJ whole genome shotgun (WGS) entry which is preliminary data.</text>
</comment>
<dbReference type="Proteomes" id="UP001231924">
    <property type="component" value="Unassembled WGS sequence"/>
</dbReference>
<proteinExistence type="predicted"/>
<name>A0ABT7M3K4_9PSEU</name>
<dbReference type="RefSeq" id="WP_286050619.1">
    <property type="nucleotide sequence ID" value="NZ_JASVWF010000001.1"/>
</dbReference>
<keyword evidence="2" id="KW-0732">Signal</keyword>
<organism evidence="3 4">
    <name type="scientific">Actinomycetospora termitidis</name>
    <dbReference type="NCBI Taxonomy" id="3053470"/>
    <lineage>
        <taxon>Bacteria</taxon>
        <taxon>Bacillati</taxon>
        <taxon>Actinomycetota</taxon>
        <taxon>Actinomycetes</taxon>
        <taxon>Pseudonocardiales</taxon>
        <taxon>Pseudonocardiaceae</taxon>
        <taxon>Actinomycetospora</taxon>
    </lineage>
</organism>
<feature type="signal peptide" evidence="2">
    <location>
        <begin position="1"/>
        <end position="20"/>
    </location>
</feature>
<reference evidence="3 4" key="1">
    <citation type="submission" date="2023-06" db="EMBL/GenBank/DDBJ databases">
        <title>Actinomycetospora Odt1-22.</title>
        <authorList>
            <person name="Supong K."/>
        </authorList>
    </citation>
    <scope>NUCLEOTIDE SEQUENCE [LARGE SCALE GENOMIC DNA]</scope>
    <source>
        <strain evidence="3 4">Odt1-22</strain>
    </source>
</reference>
<dbReference type="EMBL" id="JASVWF010000001">
    <property type="protein sequence ID" value="MDL5154587.1"/>
    <property type="molecule type" value="Genomic_DNA"/>
</dbReference>
<keyword evidence="4" id="KW-1185">Reference proteome</keyword>
<evidence type="ECO:0000256" key="1">
    <source>
        <dbReference type="SAM" id="MobiDB-lite"/>
    </source>
</evidence>
<dbReference type="PROSITE" id="PS51257">
    <property type="entry name" value="PROKAR_LIPOPROTEIN"/>
    <property type="match status" value="1"/>
</dbReference>
<accession>A0ABT7M3K4</accession>
<evidence type="ECO:0000313" key="3">
    <source>
        <dbReference type="EMBL" id="MDL5154587.1"/>
    </source>
</evidence>
<sequence length="152" mass="14904">MRRAAVALALLALLAGCGDSGNPASIPSGQSSEAAAAPGVENRSPDSARNKLRLALADPCYTGPDPRAVWPRCGRWVEETASTARTAANALPQDPAVTAAAAGVGSARDAYVARGCPATAPGGTVDVSACVGGLVAARNAVGALSRALGTPA</sequence>
<feature type="compositionally biased region" description="Polar residues" evidence="1">
    <location>
        <begin position="24"/>
        <end position="33"/>
    </location>
</feature>
<feature type="region of interest" description="Disordered" evidence="1">
    <location>
        <begin position="24"/>
        <end position="47"/>
    </location>
</feature>